<proteinExistence type="predicted"/>
<accession>A0A507DU94</accession>
<evidence type="ECO:0000256" key="5">
    <source>
        <dbReference type="ARBA" id="ARBA00022553"/>
    </source>
</evidence>
<dbReference type="SUPFAM" id="SSF53335">
    <property type="entry name" value="S-adenosyl-L-methionine-dependent methyltransferases"/>
    <property type="match status" value="1"/>
</dbReference>
<dbReference type="EMBL" id="QEAM01000003">
    <property type="protein sequence ID" value="TPX51627.1"/>
    <property type="molecule type" value="Genomic_DNA"/>
</dbReference>
<evidence type="ECO:0000256" key="7">
    <source>
        <dbReference type="ARBA" id="ARBA00022679"/>
    </source>
</evidence>
<evidence type="ECO:0000256" key="10">
    <source>
        <dbReference type="ARBA" id="ARBA00022771"/>
    </source>
</evidence>
<comment type="subcellular location">
    <subcellularLocation>
        <location evidence="2">Cytoplasm</location>
        <location evidence="2">Cytosol</location>
    </subcellularLocation>
    <subcellularLocation>
        <location evidence="1">Nucleus</location>
    </subcellularLocation>
</comment>
<keyword evidence="21" id="KW-1185">Reference proteome</keyword>
<dbReference type="FunFam" id="3.40.50.150:FF:000034">
    <property type="entry name" value="Protein arginine N-methyltransferase 3"/>
    <property type="match status" value="1"/>
</dbReference>
<dbReference type="CDD" id="cd02440">
    <property type="entry name" value="AdoMet_MTases"/>
    <property type="match status" value="1"/>
</dbReference>
<dbReference type="InterPro" id="IPR041698">
    <property type="entry name" value="Methyltransf_25"/>
</dbReference>
<dbReference type="STRING" id="286115.A0A507DU94"/>
<evidence type="ECO:0000256" key="13">
    <source>
        <dbReference type="ARBA" id="ARBA00047384"/>
    </source>
</evidence>
<dbReference type="AlphaFoldDB" id="A0A507DU94"/>
<evidence type="ECO:0000313" key="20">
    <source>
        <dbReference type="EMBL" id="TPX54852.1"/>
    </source>
</evidence>
<gene>
    <name evidence="19" type="ORF">SeLEV6574_g00203</name>
    <name evidence="20" type="ORF">SeMB42_g00111</name>
</gene>
<dbReference type="VEuPathDB" id="FungiDB:SeMB42_g00111"/>
<dbReference type="PANTHER" id="PTHR11006:SF53">
    <property type="entry name" value="PROTEIN ARGININE N-METHYLTRANSFERASE 3"/>
    <property type="match status" value="1"/>
</dbReference>
<evidence type="ECO:0000256" key="3">
    <source>
        <dbReference type="ARBA" id="ARBA00011925"/>
    </source>
</evidence>
<evidence type="ECO:0000256" key="12">
    <source>
        <dbReference type="ARBA" id="ARBA00023242"/>
    </source>
</evidence>
<comment type="catalytic activity">
    <reaction evidence="14">
        <text>L-arginyl-[protein] + S-adenosyl-L-methionine = N(omega)-methyl-L-arginyl-[protein] + S-adenosyl-L-homocysteine + H(+)</text>
        <dbReference type="Rhea" id="RHEA:48100"/>
        <dbReference type="Rhea" id="RHEA-COMP:10532"/>
        <dbReference type="Rhea" id="RHEA-COMP:11990"/>
        <dbReference type="ChEBI" id="CHEBI:15378"/>
        <dbReference type="ChEBI" id="CHEBI:29965"/>
        <dbReference type="ChEBI" id="CHEBI:57856"/>
        <dbReference type="ChEBI" id="CHEBI:59789"/>
        <dbReference type="ChEBI" id="CHEBI:65280"/>
    </reaction>
    <physiologicalReaction direction="left-to-right" evidence="14">
        <dbReference type="Rhea" id="RHEA:48101"/>
    </physiologicalReaction>
</comment>
<dbReference type="Pfam" id="PF13649">
    <property type="entry name" value="Methyltransf_25"/>
    <property type="match status" value="1"/>
</dbReference>
<dbReference type="SUPFAM" id="SSF57667">
    <property type="entry name" value="beta-beta-alpha zinc fingers"/>
    <property type="match status" value="1"/>
</dbReference>
<feature type="domain" description="Methyltransferase" evidence="16">
    <location>
        <begin position="268"/>
        <end position="365"/>
    </location>
</feature>
<keyword evidence="7 15" id="KW-0808">Transferase</keyword>
<dbReference type="GO" id="GO:0008270">
    <property type="term" value="F:zinc ion binding"/>
    <property type="evidence" value="ECO:0007669"/>
    <property type="project" value="UniProtKB-KW"/>
</dbReference>
<dbReference type="GO" id="GO:0035242">
    <property type="term" value="F:protein-arginine omega-N asymmetric methyltransferase activity"/>
    <property type="evidence" value="ECO:0007669"/>
    <property type="project" value="UniProtKB-EC"/>
</dbReference>
<dbReference type="Proteomes" id="UP000320475">
    <property type="component" value="Unassembled WGS sequence"/>
</dbReference>
<dbReference type="GO" id="GO:0032259">
    <property type="term" value="P:methylation"/>
    <property type="evidence" value="ECO:0007669"/>
    <property type="project" value="UniProtKB-KW"/>
</dbReference>
<evidence type="ECO:0000256" key="11">
    <source>
        <dbReference type="ARBA" id="ARBA00022833"/>
    </source>
</evidence>
<dbReference type="GO" id="GO:0042054">
    <property type="term" value="F:histone methyltransferase activity"/>
    <property type="evidence" value="ECO:0007669"/>
    <property type="project" value="TreeGrafter"/>
</dbReference>
<evidence type="ECO:0000259" key="16">
    <source>
        <dbReference type="Pfam" id="PF13649"/>
    </source>
</evidence>
<feature type="domain" description="Protein arginine N-methyltransferase 3-like C2H2 zinc finger" evidence="17">
    <location>
        <begin position="68"/>
        <end position="119"/>
    </location>
</feature>
<dbReference type="Gene3D" id="2.70.160.11">
    <property type="entry name" value="Hnrnp arginine n-methyltransferase1"/>
    <property type="match status" value="1"/>
</dbReference>
<evidence type="ECO:0000256" key="6">
    <source>
        <dbReference type="ARBA" id="ARBA00022603"/>
    </source>
</evidence>
<dbReference type="PROSITE" id="PS51678">
    <property type="entry name" value="SAM_MT_PRMT"/>
    <property type="match status" value="1"/>
</dbReference>
<dbReference type="OrthoDB" id="7848332at2759"/>
<organism evidence="20 21">
    <name type="scientific">Synchytrium endobioticum</name>
    <dbReference type="NCBI Taxonomy" id="286115"/>
    <lineage>
        <taxon>Eukaryota</taxon>
        <taxon>Fungi</taxon>
        <taxon>Fungi incertae sedis</taxon>
        <taxon>Chytridiomycota</taxon>
        <taxon>Chytridiomycota incertae sedis</taxon>
        <taxon>Chytridiomycetes</taxon>
        <taxon>Synchytriales</taxon>
        <taxon>Synchytriaceae</taxon>
        <taxon>Synchytrium</taxon>
    </lineage>
</organism>
<dbReference type="InterPro" id="IPR049482">
    <property type="entry name" value="ANM3-like_C2H2_Zf"/>
</dbReference>
<dbReference type="EC" id="2.1.1.319" evidence="3"/>
<dbReference type="InterPro" id="IPR029063">
    <property type="entry name" value="SAM-dependent_MTases_sf"/>
</dbReference>
<dbReference type="PANTHER" id="PTHR11006">
    <property type="entry name" value="PROTEIN ARGININE N-METHYLTRANSFERASE"/>
    <property type="match status" value="1"/>
</dbReference>
<evidence type="ECO:0000256" key="15">
    <source>
        <dbReference type="PROSITE-ProRule" id="PRU01015"/>
    </source>
</evidence>
<evidence type="ECO:0000259" key="17">
    <source>
        <dbReference type="Pfam" id="PF21137"/>
    </source>
</evidence>
<keyword evidence="6 15" id="KW-0489">Methyltransferase</keyword>
<evidence type="ECO:0000259" key="18">
    <source>
        <dbReference type="Pfam" id="PF22528"/>
    </source>
</evidence>
<dbReference type="EMBL" id="QEAN01000002">
    <property type="protein sequence ID" value="TPX54852.1"/>
    <property type="molecule type" value="Genomic_DNA"/>
</dbReference>
<dbReference type="GO" id="GO:0005829">
    <property type="term" value="C:cytosol"/>
    <property type="evidence" value="ECO:0007669"/>
    <property type="project" value="UniProtKB-SubCell"/>
</dbReference>
<keyword evidence="9" id="KW-0479">Metal-binding</keyword>
<evidence type="ECO:0000256" key="1">
    <source>
        <dbReference type="ARBA" id="ARBA00004123"/>
    </source>
</evidence>
<evidence type="ECO:0000256" key="8">
    <source>
        <dbReference type="ARBA" id="ARBA00022691"/>
    </source>
</evidence>
<dbReference type="Pfam" id="PF22528">
    <property type="entry name" value="PRMT_C"/>
    <property type="match status" value="1"/>
</dbReference>
<comment type="caution">
    <text evidence="20">The sequence shown here is derived from an EMBL/GenBank/DDBJ whole genome shotgun (WGS) entry which is preliminary data.</text>
</comment>
<dbReference type="InterPro" id="IPR055135">
    <property type="entry name" value="PRMT_dom"/>
</dbReference>
<reference evidence="21 22" key="1">
    <citation type="journal article" date="2019" name="Sci. Rep.">
        <title>Comparative genomics of chytrid fungi reveal insights into the obligate biotrophic and pathogenic lifestyle of Synchytrium endobioticum.</title>
        <authorList>
            <person name="van de Vossenberg B.T.L.H."/>
            <person name="Warris S."/>
            <person name="Nguyen H.D.T."/>
            <person name="van Gent-Pelzer M.P.E."/>
            <person name="Joly D.L."/>
            <person name="van de Geest H.C."/>
            <person name="Bonants P.J.M."/>
            <person name="Smith D.S."/>
            <person name="Levesque C.A."/>
            <person name="van der Lee T.A.J."/>
        </authorList>
    </citation>
    <scope>NUCLEOTIDE SEQUENCE [LARGE SCALE GENOMIC DNA]</scope>
    <source>
        <strain evidence="19 22">LEV6574</strain>
        <strain evidence="20 21">MB42</strain>
    </source>
</reference>
<dbReference type="InterPro" id="IPR036236">
    <property type="entry name" value="Znf_C2H2_sf"/>
</dbReference>
<protein>
    <recommendedName>
        <fullName evidence="3">type I protein arginine methyltransferase</fullName>
        <ecNumber evidence="3">2.1.1.319</ecNumber>
    </recommendedName>
</protein>
<evidence type="ECO:0000256" key="9">
    <source>
        <dbReference type="ARBA" id="ARBA00022723"/>
    </source>
</evidence>
<sequence>MTIELIASSSNELEEEDNEDLDESFEGWEDENATEDALCLFCSSMTAKPDLILEHCRVKHGFDLRLVKQALDLDLYGVIKLVNYVRSRAQENPQLLIHDFSETLIPSAEWLQGDKYLKPVIDGDAMLYALDDDDDAYGEETRPFTSSNTDAEVPSAIIAQRRLSNVSMTEATSVLQAALVDAQKRTEAAEARAKDVLNAWKVYREEVTTTILRADRDTLAGPSDEVDYYFGSYAENDIHESMLKDKIRTEAYRDFMYSNKDLFKDKVVLDIGCGTGILSMFAARAGAKKVFAVDNSPIIERAKLIVAENELDGVITCVRGKAEELELPVDSVDIIISEWMGYFLLFEGMLDSVIKARDRWLKPGGLMVPNVAKMYLAGIEDEEFVNDKYHFWNDVYGFKMSAMKLSFFGNAHVEICHPETIVTSTSLFKEFDLNTVTCKSLDFISCFILTPARSSRIHAFLGWFDVDFISPSSHGNSITLSTSPSSDPTHWKQCLFALDRPMDLEQNIEGEIVVRKRESNARELDVIFKISRGSDMEEIVYTVR</sequence>
<keyword evidence="5" id="KW-0597">Phosphoprotein</keyword>
<evidence type="ECO:0000256" key="4">
    <source>
        <dbReference type="ARBA" id="ARBA00022490"/>
    </source>
</evidence>
<keyword evidence="4" id="KW-0963">Cytoplasm</keyword>
<feature type="domain" description="Protein arginine N-methyltransferase" evidence="18">
    <location>
        <begin position="371"/>
        <end position="529"/>
    </location>
</feature>
<keyword evidence="8 15" id="KW-0949">S-adenosyl-L-methionine</keyword>
<evidence type="ECO:0000313" key="19">
    <source>
        <dbReference type="EMBL" id="TPX51627.1"/>
    </source>
</evidence>
<evidence type="ECO:0000256" key="14">
    <source>
        <dbReference type="ARBA" id="ARBA00049303"/>
    </source>
</evidence>
<name>A0A507DU94_9FUNG</name>
<dbReference type="GO" id="GO:0005634">
    <property type="term" value="C:nucleus"/>
    <property type="evidence" value="ECO:0007669"/>
    <property type="project" value="UniProtKB-SubCell"/>
</dbReference>
<comment type="catalytic activity">
    <reaction evidence="13">
        <text>L-arginyl-[protein] + 2 S-adenosyl-L-methionine = N(omega),N(omega)-dimethyl-L-arginyl-[protein] + 2 S-adenosyl-L-homocysteine + 2 H(+)</text>
        <dbReference type="Rhea" id="RHEA:48096"/>
        <dbReference type="Rhea" id="RHEA-COMP:10532"/>
        <dbReference type="Rhea" id="RHEA-COMP:11991"/>
        <dbReference type="ChEBI" id="CHEBI:15378"/>
        <dbReference type="ChEBI" id="CHEBI:29965"/>
        <dbReference type="ChEBI" id="CHEBI:57856"/>
        <dbReference type="ChEBI" id="CHEBI:59789"/>
        <dbReference type="ChEBI" id="CHEBI:61897"/>
        <dbReference type="EC" id="2.1.1.319"/>
    </reaction>
    <physiologicalReaction direction="left-to-right" evidence="13">
        <dbReference type="Rhea" id="RHEA:48097"/>
    </physiologicalReaction>
</comment>
<keyword evidence="11" id="KW-0862">Zinc</keyword>
<keyword evidence="10" id="KW-0863">Zinc-finger</keyword>
<dbReference type="InterPro" id="IPR025799">
    <property type="entry name" value="Arg_MeTrfase"/>
</dbReference>
<evidence type="ECO:0000313" key="22">
    <source>
        <dbReference type="Proteomes" id="UP000320475"/>
    </source>
</evidence>
<evidence type="ECO:0000313" key="21">
    <source>
        <dbReference type="Proteomes" id="UP000317494"/>
    </source>
</evidence>
<dbReference type="Pfam" id="PF21137">
    <property type="entry name" value="ANM3_C2H2_Zf"/>
    <property type="match status" value="1"/>
</dbReference>
<evidence type="ECO:0000256" key="2">
    <source>
        <dbReference type="ARBA" id="ARBA00004514"/>
    </source>
</evidence>
<dbReference type="Proteomes" id="UP000317494">
    <property type="component" value="Unassembled WGS sequence"/>
</dbReference>
<keyword evidence="12" id="KW-0539">Nucleus</keyword>
<dbReference type="Gene3D" id="3.40.50.150">
    <property type="entry name" value="Vaccinia Virus protein VP39"/>
    <property type="match status" value="1"/>
</dbReference>